<comment type="caution">
    <text evidence="2">The sequence shown here is derived from an EMBL/GenBank/DDBJ whole genome shotgun (WGS) entry which is preliminary data.</text>
</comment>
<keyword evidence="3" id="KW-1185">Reference proteome</keyword>
<reference evidence="2" key="1">
    <citation type="journal article" date="2020" name="Fungal Divers.">
        <title>Resolving the Mortierellaceae phylogeny through synthesis of multi-gene phylogenetics and phylogenomics.</title>
        <authorList>
            <person name="Vandepol N."/>
            <person name="Liber J."/>
            <person name="Desiro A."/>
            <person name="Na H."/>
            <person name="Kennedy M."/>
            <person name="Barry K."/>
            <person name="Grigoriev I.V."/>
            <person name="Miller A.N."/>
            <person name="O'Donnell K."/>
            <person name="Stajich J.E."/>
            <person name="Bonito G."/>
        </authorList>
    </citation>
    <scope>NUCLEOTIDE SEQUENCE</scope>
    <source>
        <strain evidence="2">CK1249</strain>
    </source>
</reference>
<sequence length="587" mass="64007">MHPSFILPPSIKTQAQDKRRKKPAGHAKGPSVLAPAAWKSTWSDTRHAATTSTTQPPLRAHDNSSSQFTSALASIAGHSQSTQSLKRKLDAAHPLDHDAWTNLAAQRDTLSSQHQHSARAQNVSSQAVGHSGTIEAPTASRFIKSTKSIRSSEFAKSIILPTVDPAPSALKSKKEKFVPPLVRGGYAERLASLVGYHKSEYVMWANATLRRDKLFGSTEPLAVVCIKEISREHNLQWTRCSVICNTSNKPPFDVDPERPEFKDTDNASSGHNLERGGGLHEAIDVDIVEGGGGSQESNDAEIVKSTPDPNTIVRHSVESSLASQFTREEDSISGLHLNMGDMAVLSCTPETDVESVVEDSSRSQGCQSIFCDSSISIIQDEDTASKSFLNLKSSQGSDDEFEESTQIRTNHQSGVHAPLIVLPEPVGEIRLQCLDKESVDSPSDDIARRRNASEDIERATSATTSATDQSFSDGDVLASAISSIDDRTWSSTSAQVVMCTPVEELLSQDYTMPTQDSITASGQRRNVESEANFVIAFSNLFNWSTLKASDHVEIHEPCRHVVIPMVDSNARDKHVWIAERYKIVSTL</sequence>
<feature type="region of interest" description="Disordered" evidence="1">
    <location>
        <begin position="1"/>
        <end position="70"/>
    </location>
</feature>
<accession>A0A9P6JAK0</accession>
<feature type="compositionally biased region" description="Polar residues" evidence="1">
    <location>
        <begin position="40"/>
        <end position="56"/>
    </location>
</feature>
<feature type="compositionally biased region" description="Basic and acidic residues" evidence="1">
    <location>
        <begin position="439"/>
        <end position="458"/>
    </location>
</feature>
<dbReference type="Proteomes" id="UP000738359">
    <property type="component" value="Unassembled WGS sequence"/>
</dbReference>
<evidence type="ECO:0000256" key="1">
    <source>
        <dbReference type="SAM" id="MobiDB-lite"/>
    </source>
</evidence>
<feature type="compositionally biased region" description="Basic and acidic residues" evidence="1">
    <location>
        <begin position="255"/>
        <end position="265"/>
    </location>
</feature>
<name>A0A9P6JAK0_MORAP</name>
<organism evidence="2 3">
    <name type="scientific">Mortierella alpina</name>
    <name type="common">Oleaginous fungus</name>
    <name type="synonym">Mortierella renispora</name>
    <dbReference type="NCBI Taxonomy" id="64518"/>
    <lineage>
        <taxon>Eukaryota</taxon>
        <taxon>Fungi</taxon>
        <taxon>Fungi incertae sedis</taxon>
        <taxon>Mucoromycota</taxon>
        <taxon>Mortierellomycotina</taxon>
        <taxon>Mortierellomycetes</taxon>
        <taxon>Mortierellales</taxon>
        <taxon>Mortierellaceae</taxon>
        <taxon>Mortierella</taxon>
    </lineage>
</organism>
<proteinExistence type="predicted"/>
<evidence type="ECO:0000313" key="2">
    <source>
        <dbReference type="EMBL" id="KAF9965784.1"/>
    </source>
</evidence>
<evidence type="ECO:0000313" key="3">
    <source>
        <dbReference type="Proteomes" id="UP000738359"/>
    </source>
</evidence>
<feature type="region of interest" description="Disordered" evidence="1">
    <location>
        <begin position="439"/>
        <end position="470"/>
    </location>
</feature>
<dbReference type="EMBL" id="JAAAHY010000222">
    <property type="protein sequence ID" value="KAF9965784.1"/>
    <property type="molecule type" value="Genomic_DNA"/>
</dbReference>
<feature type="region of interest" description="Disordered" evidence="1">
    <location>
        <begin position="254"/>
        <end position="277"/>
    </location>
</feature>
<dbReference type="AlphaFoldDB" id="A0A9P6JAK0"/>
<gene>
    <name evidence="2" type="ORF">BGZ70_004130</name>
</gene>
<dbReference type="OrthoDB" id="2432559at2759"/>
<feature type="region of interest" description="Disordered" evidence="1">
    <location>
        <begin position="108"/>
        <end position="131"/>
    </location>
</feature>
<feature type="compositionally biased region" description="Polar residues" evidence="1">
    <location>
        <begin position="108"/>
        <end position="128"/>
    </location>
</feature>
<feature type="region of interest" description="Disordered" evidence="1">
    <location>
        <begin position="290"/>
        <end position="311"/>
    </location>
</feature>
<protein>
    <submittedName>
        <fullName evidence="2">Uncharacterized protein</fullName>
    </submittedName>
</protein>